<evidence type="ECO:0000256" key="1">
    <source>
        <dbReference type="SAM" id="Phobius"/>
    </source>
</evidence>
<feature type="transmembrane region" description="Helical" evidence="1">
    <location>
        <begin position="75"/>
        <end position="98"/>
    </location>
</feature>
<organism evidence="2 3">
    <name type="scientific">Candidatus Tagabacteria bacterium CG03_land_8_20_14_0_80_41_22</name>
    <dbReference type="NCBI Taxonomy" id="1975020"/>
    <lineage>
        <taxon>Bacteria</taxon>
        <taxon>Candidatus Tagaibacteriota</taxon>
    </lineage>
</organism>
<keyword evidence="1" id="KW-0812">Transmembrane</keyword>
<feature type="transmembrane region" description="Helical" evidence="1">
    <location>
        <begin position="151"/>
        <end position="168"/>
    </location>
</feature>
<proteinExistence type="predicted"/>
<comment type="caution">
    <text evidence="2">The sequence shown here is derived from an EMBL/GenBank/DDBJ whole genome shotgun (WGS) entry which is preliminary data.</text>
</comment>
<name>A0A2M7B9Q1_9BACT</name>
<keyword evidence="1" id="KW-1133">Transmembrane helix</keyword>
<reference evidence="3" key="1">
    <citation type="submission" date="2017-09" db="EMBL/GenBank/DDBJ databases">
        <title>Depth-based differentiation of microbial function through sediment-hosted aquifers and enrichment of novel symbionts in the deep terrestrial subsurface.</title>
        <authorList>
            <person name="Probst A.J."/>
            <person name="Ladd B."/>
            <person name="Jarett J.K."/>
            <person name="Geller-Mcgrath D.E."/>
            <person name="Sieber C.M.K."/>
            <person name="Emerson J.B."/>
            <person name="Anantharaman K."/>
            <person name="Thomas B.C."/>
            <person name="Malmstrom R."/>
            <person name="Stieglmeier M."/>
            <person name="Klingl A."/>
            <person name="Woyke T."/>
            <person name="Ryan C.M."/>
            <person name="Banfield J.F."/>
        </authorList>
    </citation>
    <scope>NUCLEOTIDE SEQUENCE [LARGE SCALE GENOMIC DNA]</scope>
</reference>
<accession>A0A2M7B9Q1</accession>
<dbReference type="AlphaFoldDB" id="A0A2M7B9Q1"/>
<dbReference type="Proteomes" id="UP000228561">
    <property type="component" value="Unassembled WGS sequence"/>
</dbReference>
<protein>
    <submittedName>
        <fullName evidence="2">Uncharacterized protein</fullName>
    </submittedName>
</protein>
<evidence type="ECO:0000313" key="3">
    <source>
        <dbReference type="Proteomes" id="UP000228561"/>
    </source>
</evidence>
<keyword evidence="1" id="KW-0472">Membrane</keyword>
<dbReference type="EMBL" id="PEVG01000002">
    <property type="protein sequence ID" value="PIU99847.1"/>
    <property type="molecule type" value="Genomic_DNA"/>
</dbReference>
<sequence length="171" mass="19715">MLQSANLETISRILTHPTWDLMVIFFFIAAGFFYGISSGKKKLIAALFSLYVSGLVFANFSYLDFVVKGRPLLEVFLFRSLTFAILIILLTLLFNRVLSRDDVSGTRQWWQVFLLSFLEVGLLMSFIFQLLPAKELFTFSPVVQNIFASDGAFFWWLTLPLVALFFIVRKR</sequence>
<evidence type="ECO:0000313" key="2">
    <source>
        <dbReference type="EMBL" id="PIU99847.1"/>
    </source>
</evidence>
<feature type="transmembrane region" description="Helical" evidence="1">
    <location>
        <begin position="43"/>
        <end position="63"/>
    </location>
</feature>
<feature type="transmembrane region" description="Helical" evidence="1">
    <location>
        <begin position="18"/>
        <end position="36"/>
    </location>
</feature>
<gene>
    <name evidence="2" type="ORF">COS58_00335</name>
</gene>
<feature type="transmembrane region" description="Helical" evidence="1">
    <location>
        <begin position="110"/>
        <end position="131"/>
    </location>
</feature>